<keyword evidence="3" id="KW-0812">Transmembrane</keyword>
<feature type="coiled-coil region" evidence="1">
    <location>
        <begin position="27"/>
        <end position="72"/>
    </location>
</feature>
<dbReference type="RefSeq" id="WP_049624609.1">
    <property type="nucleotide sequence ID" value="NZ_JARMSJ010000122.1"/>
</dbReference>
<dbReference type="PATRIC" id="fig|1422.14.peg.184"/>
<protein>
    <recommendedName>
        <fullName evidence="8">Swarming motility protein SwrB</fullName>
    </recommendedName>
</protein>
<dbReference type="AlphaFoldDB" id="A0A0K9HTP0"/>
<reference evidence="4 6" key="1">
    <citation type="submission" date="2016-01" db="EMBL/GenBank/DDBJ databases">
        <title>Draft Genome Sequences of Seven Thermophilic Sporeformers Isolated from Foods.</title>
        <authorList>
            <person name="Berendsen E.M."/>
            <person name="Wells-Bennik M.H."/>
            <person name="Krawcyk A.O."/>
            <person name="De Jong A."/>
            <person name="Holsappel S."/>
            <person name="Eijlander R.T."/>
            <person name="Kuipers O.P."/>
        </authorList>
    </citation>
    <scope>NUCLEOTIDE SEQUENCE [LARGE SCALE GENOMIC DNA]</scope>
    <source>
        <strain evidence="4 6">B4109</strain>
    </source>
</reference>
<evidence type="ECO:0000256" key="2">
    <source>
        <dbReference type="SAM" id="MobiDB-lite"/>
    </source>
</evidence>
<evidence type="ECO:0000313" key="7">
    <source>
        <dbReference type="Proteomes" id="UP000266922"/>
    </source>
</evidence>
<feature type="compositionally biased region" description="Basic and acidic residues" evidence="2">
    <location>
        <begin position="119"/>
        <end position="133"/>
    </location>
</feature>
<dbReference type="EMBL" id="RCTJ01000001">
    <property type="protein sequence ID" value="RLQ15257.1"/>
    <property type="molecule type" value="Genomic_DNA"/>
</dbReference>
<organism evidence="4 6">
    <name type="scientific">Geobacillus stearothermophilus</name>
    <name type="common">Bacillus stearothermophilus</name>
    <dbReference type="NCBI Taxonomy" id="1422"/>
    <lineage>
        <taxon>Bacteria</taxon>
        <taxon>Bacillati</taxon>
        <taxon>Bacillota</taxon>
        <taxon>Bacilli</taxon>
        <taxon>Bacillales</taxon>
        <taxon>Anoxybacillaceae</taxon>
        <taxon>Geobacillus</taxon>
    </lineage>
</organism>
<evidence type="ECO:0008006" key="8">
    <source>
        <dbReference type="Google" id="ProtNLM"/>
    </source>
</evidence>
<evidence type="ECO:0000313" key="4">
    <source>
        <dbReference type="EMBL" id="KYD20346.1"/>
    </source>
</evidence>
<feature type="transmembrane region" description="Helical" evidence="3">
    <location>
        <begin position="6"/>
        <end position="24"/>
    </location>
</feature>
<keyword evidence="3" id="KW-0472">Membrane</keyword>
<evidence type="ECO:0000313" key="6">
    <source>
        <dbReference type="Proteomes" id="UP000075424"/>
    </source>
</evidence>
<evidence type="ECO:0000313" key="5">
    <source>
        <dbReference type="EMBL" id="RLQ15257.1"/>
    </source>
</evidence>
<dbReference type="Proteomes" id="UP000075424">
    <property type="component" value="Unassembled WGS sequence"/>
</dbReference>
<proteinExistence type="predicted"/>
<keyword evidence="3" id="KW-1133">Transmembrane helix</keyword>
<reference evidence="5 7" key="2">
    <citation type="submission" date="2018-10" db="EMBL/GenBank/DDBJ databases">
        <title>Geobacillus stearothermophilus in processing lines of powdered infant formula.</title>
        <authorList>
            <person name="Rhee M.S."/>
            <person name="Choi I.-G."/>
            <person name="Cho T.J."/>
            <person name="Park B."/>
        </authorList>
    </citation>
    <scope>NUCLEOTIDE SEQUENCE [LARGE SCALE GENOMIC DNA]</scope>
    <source>
        <strain evidence="5 7">FHS-PPGT130</strain>
    </source>
</reference>
<dbReference type="Proteomes" id="UP000266922">
    <property type="component" value="Unassembled WGS sequence"/>
</dbReference>
<comment type="caution">
    <text evidence="4">The sequence shown here is derived from an EMBL/GenBank/DDBJ whole genome shotgun (WGS) entry which is preliminary data.</text>
</comment>
<feature type="region of interest" description="Disordered" evidence="2">
    <location>
        <begin position="77"/>
        <end position="133"/>
    </location>
</feature>
<dbReference type="EMBL" id="LQYV01000152">
    <property type="protein sequence ID" value="KYD20346.1"/>
    <property type="molecule type" value="Genomic_DNA"/>
</dbReference>
<keyword evidence="1" id="KW-0175">Coiled coil</keyword>
<name>A0A0K9HTP0_GEOSE</name>
<gene>
    <name evidence="4" type="ORF">B4109_1052</name>
    <name evidence="5" type="ORF">D9548_00270</name>
</gene>
<sequence length="208" mass="23139">MEAFWLTVSLLLHAFSFWLIILLYTRLSRLSEEEARAKRRAEELEEAMAAHLVAWKEENERFLAELDALLSAKPAAAADKRTPAPVKSRLPQQSEPSNEKESRLVNGAGSENRPGRKQTASERPELGRSGRVEQTDAMDALSDYFPDVDAIEDVVDFSPPSAHAAAIAHRLEAEGMTVEEIAKKLGKGKTEVELLLKFGRKNGRMGEQ</sequence>
<evidence type="ECO:0000256" key="1">
    <source>
        <dbReference type="SAM" id="Coils"/>
    </source>
</evidence>
<accession>A0A0K9HTP0</accession>
<evidence type="ECO:0000256" key="3">
    <source>
        <dbReference type="SAM" id="Phobius"/>
    </source>
</evidence>